<evidence type="ECO:0000256" key="2">
    <source>
        <dbReference type="ARBA" id="ARBA00003444"/>
    </source>
</evidence>
<comment type="function">
    <text evidence="2">Decarboxylates L-threonine-O-3-phosphate to yield (R)-1-amino-2-propanol O-2-phosphate, the precursor for the linkage between the nucleotide loop and the corrin ring in cobalamin.</text>
</comment>
<keyword evidence="5" id="KW-0169">Cobalamin biosynthesis</keyword>
<evidence type="ECO:0000256" key="9">
    <source>
        <dbReference type="ARBA" id="ARBA00048531"/>
    </source>
</evidence>
<dbReference type="Gene3D" id="3.40.640.10">
    <property type="entry name" value="Type I PLP-dependent aspartate aminotransferase-like (Major domain)"/>
    <property type="match status" value="1"/>
</dbReference>
<dbReference type="InterPro" id="IPR005860">
    <property type="entry name" value="CobD"/>
</dbReference>
<dbReference type="HOGENOM" id="CLU_017584_3_4_5"/>
<dbReference type="SUPFAM" id="SSF53383">
    <property type="entry name" value="PLP-dependent transferases"/>
    <property type="match status" value="1"/>
</dbReference>
<evidence type="ECO:0000256" key="5">
    <source>
        <dbReference type="ARBA" id="ARBA00022573"/>
    </source>
</evidence>
<dbReference type="AlphaFoldDB" id="A0A0A8JZR2"/>
<dbReference type="PANTHER" id="PTHR42885:SF1">
    <property type="entry name" value="THREONINE-PHOSPHATE DECARBOXYLASE"/>
    <property type="match status" value="1"/>
</dbReference>
<dbReference type="EMBL" id="AP014648">
    <property type="protein sequence ID" value="BAQ15881.1"/>
    <property type="molecule type" value="Genomic_DNA"/>
</dbReference>
<evidence type="ECO:0000313" key="12">
    <source>
        <dbReference type="Proteomes" id="UP000031643"/>
    </source>
</evidence>
<dbReference type="InterPro" id="IPR004839">
    <property type="entry name" value="Aminotransferase_I/II_large"/>
</dbReference>
<keyword evidence="7 11" id="KW-0456">Lyase</keyword>
<accession>A0A0A8JZR2</accession>
<evidence type="ECO:0000256" key="4">
    <source>
        <dbReference type="ARBA" id="ARBA00012285"/>
    </source>
</evidence>
<gene>
    <name evidence="11" type="ORF">GL4_0413</name>
</gene>
<sequence>MHGGDRGAARAQFPNAPQPIVDLSTGVNPHPYPIADCTADDFAHLPDPGALARLLDPAAAVYGAPSTQNVVAAPGSQILMALIADLLPQGPAAILGPTYAEHARIAALAGHTVVTVQTLAELEESTLAVVVNPNNPDGRVTSRDDLLRLADRQSVNGGILVVDEAFMDVGPNGASVADQVEQAPIAVLRSFGKFFGLAGLRLSFALTNRALARQLRARLGPWPVSGPALSIGAAAFADKAWIDSTRTTLRAASERLEMLLRSAGLTPLGRTDLFCLVSSPRAQAIFTALGEAGIFVRRFDENPQALRFGLPGNEVEWQRLSGALKSPS</sequence>
<dbReference type="NCBIfam" id="TIGR01140">
    <property type="entry name" value="L_thr_O3P_dcar"/>
    <property type="match status" value="1"/>
</dbReference>
<dbReference type="STRING" id="1384459.GL4_0413"/>
<dbReference type="UniPathway" id="UPA00148"/>
<dbReference type="CDD" id="cd00609">
    <property type="entry name" value="AAT_like"/>
    <property type="match status" value="1"/>
</dbReference>
<organism evidence="11 12">
    <name type="scientific">Methyloceanibacter caenitepidi</name>
    <dbReference type="NCBI Taxonomy" id="1384459"/>
    <lineage>
        <taxon>Bacteria</taxon>
        <taxon>Pseudomonadati</taxon>
        <taxon>Pseudomonadota</taxon>
        <taxon>Alphaproteobacteria</taxon>
        <taxon>Hyphomicrobiales</taxon>
        <taxon>Hyphomicrobiaceae</taxon>
        <taxon>Methyloceanibacter</taxon>
    </lineage>
</organism>
<comment type="pathway">
    <text evidence="3">Cofactor biosynthesis; adenosylcobalamin biosynthesis.</text>
</comment>
<protein>
    <recommendedName>
        <fullName evidence="4">threonine-phosphate decarboxylase</fullName>
        <ecNumber evidence="4">4.1.1.81</ecNumber>
    </recommendedName>
    <alternativeName>
        <fullName evidence="8">L-threonine-O-3-phosphate decarboxylase</fullName>
    </alternativeName>
</protein>
<evidence type="ECO:0000256" key="3">
    <source>
        <dbReference type="ARBA" id="ARBA00004953"/>
    </source>
</evidence>
<evidence type="ECO:0000256" key="6">
    <source>
        <dbReference type="ARBA" id="ARBA00022898"/>
    </source>
</evidence>
<dbReference type="KEGG" id="mcg:GL4_0413"/>
<comment type="cofactor">
    <cofactor evidence="1">
        <name>pyridoxal 5'-phosphate</name>
        <dbReference type="ChEBI" id="CHEBI:597326"/>
    </cofactor>
</comment>
<dbReference type="GO" id="GO:0048472">
    <property type="term" value="F:threonine-phosphate decarboxylase activity"/>
    <property type="evidence" value="ECO:0007669"/>
    <property type="project" value="UniProtKB-EC"/>
</dbReference>
<keyword evidence="6" id="KW-0663">Pyridoxal phosphate</keyword>
<dbReference type="InterPro" id="IPR015422">
    <property type="entry name" value="PyrdxlP-dep_Trfase_small"/>
</dbReference>
<dbReference type="GO" id="GO:0009236">
    <property type="term" value="P:cobalamin biosynthetic process"/>
    <property type="evidence" value="ECO:0007669"/>
    <property type="project" value="UniProtKB-UniPathway"/>
</dbReference>
<comment type="catalytic activity">
    <reaction evidence="9">
        <text>O-phospho-L-threonine + H(+) = (R)-1-aminopropan-2-yl phosphate + CO2</text>
        <dbReference type="Rhea" id="RHEA:11492"/>
        <dbReference type="ChEBI" id="CHEBI:15378"/>
        <dbReference type="ChEBI" id="CHEBI:16526"/>
        <dbReference type="ChEBI" id="CHEBI:58563"/>
        <dbReference type="ChEBI" id="CHEBI:58675"/>
        <dbReference type="EC" id="4.1.1.81"/>
    </reaction>
</comment>
<dbReference type="InterPro" id="IPR015421">
    <property type="entry name" value="PyrdxlP-dep_Trfase_major"/>
</dbReference>
<evidence type="ECO:0000259" key="10">
    <source>
        <dbReference type="Pfam" id="PF00155"/>
    </source>
</evidence>
<reference evidence="11 12" key="1">
    <citation type="submission" date="2014-09" db="EMBL/GenBank/DDBJ databases">
        <title>Genome sequencing of Methyloceanibacter caenitepidi Gela4.</title>
        <authorList>
            <person name="Takeuchi M."/>
            <person name="Susumu S."/>
            <person name="Kamagata Y."/>
            <person name="Oshima K."/>
            <person name="Hattori M."/>
            <person name="Iwasaki W."/>
        </authorList>
    </citation>
    <scope>NUCLEOTIDE SEQUENCE [LARGE SCALE GENOMIC DNA]</scope>
    <source>
        <strain evidence="11 12">Gela4</strain>
    </source>
</reference>
<evidence type="ECO:0000313" key="11">
    <source>
        <dbReference type="EMBL" id="BAQ15881.1"/>
    </source>
</evidence>
<feature type="domain" description="Aminotransferase class I/classII large" evidence="10">
    <location>
        <begin position="59"/>
        <end position="311"/>
    </location>
</feature>
<dbReference type="Proteomes" id="UP000031643">
    <property type="component" value="Chromosome"/>
</dbReference>
<evidence type="ECO:0000256" key="1">
    <source>
        <dbReference type="ARBA" id="ARBA00001933"/>
    </source>
</evidence>
<evidence type="ECO:0000256" key="7">
    <source>
        <dbReference type="ARBA" id="ARBA00023239"/>
    </source>
</evidence>
<keyword evidence="12" id="KW-1185">Reference proteome</keyword>
<dbReference type="EC" id="4.1.1.81" evidence="4"/>
<dbReference type="Gene3D" id="3.90.1150.10">
    <property type="entry name" value="Aspartate Aminotransferase, domain 1"/>
    <property type="match status" value="1"/>
</dbReference>
<dbReference type="PANTHER" id="PTHR42885">
    <property type="entry name" value="HISTIDINOL-PHOSPHATE AMINOTRANSFERASE-RELATED"/>
    <property type="match status" value="1"/>
</dbReference>
<name>A0A0A8JZR2_9HYPH</name>
<proteinExistence type="predicted"/>
<dbReference type="GO" id="GO:0030170">
    <property type="term" value="F:pyridoxal phosphate binding"/>
    <property type="evidence" value="ECO:0007669"/>
    <property type="project" value="InterPro"/>
</dbReference>
<dbReference type="Pfam" id="PF00155">
    <property type="entry name" value="Aminotran_1_2"/>
    <property type="match status" value="1"/>
</dbReference>
<evidence type="ECO:0000256" key="8">
    <source>
        <dbReference type="ARBA" id="ARBA00029996"/>
    </source>
</evidence>
<dbReference type="InterPro" id="IPR015424">
    <property type="entry name" value="PyrdxlP-dep_Trfase"/>
</dbReference>